<evidence type="ECO:0000256" key="10">
    <source>
        <dbReference type="SAM" id="MobiDB-lite"/>
    </source>
</evidence>
<dbReference type="NCBIfam" id="TIGR03263">
    <property type="entry name" value="guanyl_kin"/>
    <property type="match status" value="1"/>
</dbReference>
<dbReference type="FunFam" id="3.40.50.300:FF:000776">
    <property type="entry name" value="Guanylate kinase 2"/>
    <property type="match status" value="1"/>
</dbReference>
<evidence type="ECO:0000256" key="1">
    <source>
        <dbReference type="ARBA" id="ARBA00005790"/>
    </source>
</evidence>
<evidence type="ECO:0000313" key="13">
    <source>
        <dbReference type="Proteomes" id="UP001205105"/>
    </source>
</evidence>
<accession>A0AAD5H510</accession>
<dbReference type="Gene3D" id="3.40.50.300">
    <property type="entry name" value="P-loop containing nucleotide triphosphate hydrolases"/>
    <property type="match status" value="1"/>
</dbReference>
<dbReference type="CDD" id="cd00071">
    <property type="entry name" value="GMPK"/>
    <property type="match status" value="1"/>
</dbReference>
<keyword evidence="13" id="KW-1185">Reference proteome</keyword>
<dbReference type="Pfam" id="PF00106">
    <property type="entry name" value="adh_short"/>
    <property type="match status" value="1"/>
</dbReference>
<dbReference type="PANTHER" id="PTHR23117:SF13">
    <property type="entry name" value="GUANYLATE KINASE"/>
    <property type="match status" value="1"/>
</dbReference>
<reference evidence="12" key="1">
    <citation type="submission" date="2020-11" db="EMBL/GenBank/DDBJ databases">
        <title>Chlorella ohadii genome sequencing and assembly.</title>
        <authorList>
            <person name="Murik O."/>
            <person name="Treves H."/>
            <person name="Kedem I."/>
            <person name="Shotland Y."/>
            <person name="Kaplan A."/>
        </authorList>
    </citation>
    <scope>NUCLEOTIDE SEQUENCE</scope>
    <source>
        <strain evidence="12">1</strain>
    </source>
</reference>
<dbReference type="InterPro" id="IPR002347">
    <property type="entry name" value="SDR_fam"/>
</dbReference>
<comment type="catalytic activity">
    <reaction evidence="7">
        <text>GMP + ATP = GDP + ADP</text>
        <dbReference type="Rhea" id="RHEA:20780"/>
        <dbReference type="ChEBI" id="CHEBI:30616"/>
        <dbReference type="ChEBI" id="CHEBI:58115"/>
        <dbReference type="ChEBI" id="CHEBI:58189"/>
        <dbReference type="ChEBI" id="CHEBI:456216"/>
        <dbReference type="EC" id="2.7.4.8"/>
    </reaction>
</comment>
<feature type="region of interest" description="Disordered" evidence="10">
    <location>
        <begin position="1"/>
        <end position="22"/>
    </location>
</feature>
<evidence type="ECO:0000313" key="12">
    <source>
        <dbReference type="EMBL" id="KAI7841158.1"/>
    </source>
</evidence>
<dbReference type="InterPro" id="IPR020590">
    <property type="entry name" value="Guanylate_kinase_CS"/>
</dbReference>
<dbReference type="Gene3D" id="3.30.63.10">
    <property type="entry name" value="Guanylate Kinase phosphate binding domain"/>
    <property type="match status" value="1"/>
</dbReference>
<dbReference type="PRINTS" id="PR00081">
    <property type="entry name" value="GDHRDH"/>
</dbReference>
<dbReference type="InterPro" id="IPR017665">
    <property type="entry name" value="Guanylate_kinase"/>
</dbReference>
<evidence type="ECO:0000259" key="11">
    <source>
        <dbReference type="PROSITE" id="PS50052"/>
    </source>
</evidence>
<keyword evidence="3" id="KW-0808">Transferase</keyword>
<evidence type="ECO:0000256" key="9">
    <source>
        <dbReference type="ARBA" id="ARBA00081967"/>
    </source>
</evidence>
<evidence type="ECO:0000256" key="8">
    <source>
        <dbReference type="ARBA" id="ARBA00067520"/>
    </source>
</evidence>
<proteinExistence type="inferred from homology"/>
<dbReference type="PROSITE" id="PS50052">
    <property type="entry name" value="GUANYLATE_KINASE_2"/>
    <property type="match status" value="1"/>
</dbReference>
<evidence type="ECO:0000256" key="6">
    <source>
        <dbReference type="ARBA" id="ARBA00022840"/>
    </source>
</evidence>
<dbReference type="SUPFAM" id="SSF46938">
    <property type="entry name" value="CRAL/TRIO N-terminal domain"/>
    <property type="match status" value="1"/>
</dbReference>
<evidence type="ECO:0000256" key="5">
    <source>
        <dbReference type="ARBA" id="ARBA00022777"/>
    </source>
</evidence>
<dbReference type="SUPFAM" id="SSF52540">
    <property type="entry name" value="P-loop containing nucleoside triphosphate hydrolases"/>
    <property type="match status" value="1"/>
</dbReference>
<keyword evidence="4" id="KW-0547">Nucleotide-binding</keyword>
<evidence type="ECO:0000256" key="7">
    <source>
        <dbReference type="ARBA" id="ARBA00048594"/>
    </source>
</evidence>
<dbReference type="InterPro" id="IPR008144">
    <property type="entry name" value="Guanylate_kin-like_dom"/>
</dbReference>
<feature type="region of interest" description="Disordered" evidence="10">
    <location>
        <begin position="717"/>
        <end position="748"/>
    </location>
</feature>
<dbReference type="GO" id="GO:0004385">
    <property type="term" value="F:GMP kinase activity"/>
    <property type="evidence" value="ECO:0007669"/>
    <property type="project" value="UniProtKB-EC"/>
</dbReference>
<dbReference type="Gene3D" id="3.40.525.10">
    <property type="entry name" value="CRAL-TRIO lipid binding domain"/>
    <property type="match status" value="1"/>
</dbReference>
<dbReference type="InterPro" id="IPR008145">
    <property type="entry name" value="GK/Ca_channel_bsu"/>
</dbReference>
<dbReference type="PANTHER" id="PTHR23117">
    <property type="entry name" value="GUANYLATE KINASE-RELATED"/>
    <property type="match status" value="1"/>
</dbReference>
<evidence type="ECO:0000256" key="4">
    <source>
        <dbReference type="ARBA" id="ARBA00022741"/>
    </source>
</evidence>
<dbReference type="Gene3D" id="3.40.50.720">
    <property type="entry name" value="NAD(P)-binding Rossmann-like Domain"/>
    <property type="match status" value="1"/>
</dbReference>
<sequence>MERAGKALHSWSSRFSRRTAAPCDEEAELRQLEAQASPATLEALNSTSELPADAGQAGVHALLQRYLAAEKHDVHSAAQRLEQQAAWRRSFGTVSLPPAGSAHRPLIVVAVRKHLPPPGGDLSELERFVVMVLDTAASYCWDADGASGHQFAALFDLRGICRKNLHLKAVAIIFGLIERRTSRQKLKFISGEAGRATLVQEMGADVVPKELGGAAAATPIEEAVRRLPAWQEQQRQLAQRQGGLGSASLQFNGEIVMPVAEQQQQQEQQRQEQWQEQQQAAVPAAGAAAGLAAKAAVQTVAAYVPAEARRSEGRAASAAPAAQPSALVIVGPSGVGKGTLINRLMEEQRDRFGFSCSHTTRPPREGEVDGVHYHFTTHEKMEADIAADKFLEYAHVHKNIYGTSIQAVQDVADSGRCCVLDIDVQGARQVRKAPLKAIFVFIAPPSLEELEHRLRGRATDSEEQITTRLRNAQEELRSVEEAGLYDYVIVNNDLDAAYQHLTAVAQRCLAGEQQGAAPPPEQQQVGQPAVAAAYGLERHRGRVALVTGAGSGVGWELANTLAAAGLRVVAVSRSKPQLEKLQAAVLELGVPATEFLPVVCDISKAAEVQALPRIVAKRWPGAHINIVVNAAAAPPVDTSLLSGSFEAWAESVSTNILGTALVTREAVADMERHGSWGQVVNVACAEEGSGMHAVSKQAACAMAQELRLEAAVRGVPLRRRQPRAPLPQAAASSSRQPRRYMRKTSLRQSSSASLRLTVWM</sequence>
<dbReference type="Proteomes" id="UP001205105">
    <property type="component" value="Unassembled WGS sequence"/>
</dbReference>
<dbReference type="InterPro" id="IPR036273">
    <property type="entry name" value="CRAL/TRIO_N_dom_sf"/>
</dbReference>
<dbReference type="EC" id="2.7.4.8" evidence="2"/>
<dbReference type="SUPFAM" id="SSF52087">
    <property type="entry name" value="CRAL/TRIO domain"/>
    <property type="match status" value="1"/>
</dbReference>
<comment type="caution">
    <text evidence="12">The sequence shown here is derived from an EMBL/GenBank/DDBJ whole genome shotgun (WGS) entry which is preliminary data.</text>
</comment>
<dbReference type="AlphaFoldDB" id="A0AAD5H510"/>
<dbReference type="EMBL" id="JADXDR010000067">
    <property type="protein sequence ID" value="KAI7841158.1"/>
    <property type="molecule type" value="Genomic_DNA"/>
</dbReference>
<organism evidence="12 13">
    <name type="scientific">Chlorella ohadii</name>
    <dbReference type="NCBI Taxonomy" id="2649997"/>
    <lineage>
        <taxon>Eukaryota</taxon>
        <taxon>Viridiplantae</taxon>
        <taxon>Chlorophyta</taxon>
        <taxon>core chlorophytes</taxon>
        <taxon>Trebouxiophyceae</taxon>
        <taxon>Chlorellales</taxon>
        <taxon>Chlorellaceae</taxon>
        <taxon>Chlorella clade</taxon>
        <taxon>Chlorella</taxon>
    </lineage>
</organism>
<gene>
    <name evidence="12" type="ORF">COHA_005124</name>
</gene>
<dbReference type="SUPFAM" id="SSF51735">
    <property type="entry name" value="NAD(P)-binding Rossmann-fold domains"/>
    <property type="match status" value="1"/>
</dbReference>
<dbReference type="GO" id="GO:0005829">
    <property type="term" value="C:cytosol"/>
    <property type="evidence" value="ECO:0007669"/>
    <property type="project" value="TreeGrafter"/>
</dbReference>
<dbReference type="HAMAP" id="MF_00328">
    <property type="entry name" value="Guanylate_kinase"/>
    <property type="match status" value="1"/>
</dbReference>
<dbReference type="GO" id="GO:0005524">
    <property type="term" value="F:ATP binding"/>
    <property type="evidence" value="ECO:0007669"/>
    <property type="project" value="UniProtKB-KW"/>
</dbReference>
<dbReference type="InterPro" id="IPR036865">
    <property type="entry name" value="CRAL-TRIO_dom_sf"/>
</dbReference>
<evidence type="ECO:0000256" key="2">
    <source>
        <dbReference type="ARBA" id="ARBA00012961"/>
    </source>
</evidence>
<feature type="compositionally biased region" description="Low complexity" evidence="10">
    <location>
        <begin position="726"/>
        <end position="735"/>
    </location>
</feature>
<keyword evidence="6" id="KW-0067">ATP-binding</keyword>
<dbReference type="PROSITE" id="PS00856">
    <property type="entry name" value="GUANYLATE_KINASE_1"/>
    <property type="match status" value="1"/>
</dbReference>
<feature type="domain" description="Guanylate kinase-like" evidence="11">
    <location>
        <begin position="324"/>
        <end position="506"/>
    </location>
</feature>
<dbReference type="SMART" id="SM00072">
    <property type="entry name" value="GuKc"/>
    <property type="match status" value="1"/>
</dbReference>
<protein>
    <recommendedName>
        <fullName evidence="8">Guanylate kinase 1</fullName>
        <ecNumber evidence="2">2.7.4.8</ecNumber>
    </recommendedName>
    <alternativeName>
        <fullName evidence="9">GMP kinase 1</fullName>
    </alternativeName>
</protein>
<feature type="compositionally biased region" description="Basic residues" evidence="10">
    <location>
        <begin position="736"/>
        <end position="745"/>
    </location>
</feature>
<dbReference type="Pfam" id="PF00625">
    <property type="entry name" value="Guanylate_kin"/>
    <property type="match status" value="1"/>
</dbReference>
<name>A0AAD5H510_9CHLO</name>
<dbReference type="InterPro" id="IPR036291">
    <property type="entry name" value="NAD(P)-bd_dom_sf"/>
</dbReference>
<keyword evidence="5" id="KW-0418">Kinase</keyword>
<dbReference type="InterPro" id="IPR027417">
    <property type="entry name" value="P-loop_NTPase"/>
</dbReference>
<dbReference type="FunFam" id="3.30.63.10:FF:000002">
    <property type="entry name" value="Guanylate kinase 1"/>
    <property type="match status" value="1"/>
</dbReference>
<comment type="similarity">
    <text evidence="1">Belongs to the guanylate kinase family.</text>
</comment>
<evidence type="ECO:0000256" key="3">
    <source>
        <dbReference type="ARBA" id="ARBA00022679"/>
    </source>
</evidence>